<protein>
    <submittedName>
        <fullName evidence="3">NAD-dependent epimerase/dehydratase family protein</fullName>
    </submittedName>
</protein>
<sequence length="226" mass="25202">MTLKIIITGTTGMVGEGVMQRCLDNPKVEKVLAISRKPNGHQHPKLEELIHSDFMDLDSIESQLTGYDACYFCAGISSMGISKEDYEKITYDLTLSFAATLAKLNPQMTFTYVSGQGTDGTEQGKSHWARTKGKTENDLRKLPFKAVYAYRPGMMKPLPGAIHVISYYKYFAWLYPIGRALYSNAFNTLAEVGDSMLFVSTNEYDKFILNGKEITATAEKLVTSSK</sequence>
<feature type="domain" description="NAD-dependent epimerase/dehydratase" evidence="2">
    <location>
        <begin position="5"/>
        <end position="120"/>
    </location>
</feature>
<dbReference type="PANTHER" id="PTHR14097:SF8">
    <property type="entry name" value="NAD(P)-BINDING DOMAIN-CONTAINING PROTEIN"/>
    <property type="match status" value="1"/>
</dbReference>
<accession>A0A2W7QTV6</accession>
<dbReference type="EMBL" id="QKZT01000009">
    <property type="protein sequence ID" value="PZX51421.1"/>
    <property type="molecule type" value="Genomic_DNA"/>
</dbReference>
<evidence type="ECO:0000313" key="4">
    <source>
        <dbReference type="Proteomes" id="UP000248882"/>
    </source>
</evidence>
<organism evidence="3 4">
    <name type="scientific">Algoriphagus chordae</name>
    <dbReference type="NCBI Taxonomy" id="237019"/>
    <lineage>
        <taxon>Bacteria</taxon>
        <taxon>Pseudomonadati</taxon>
        <taxon>Bacteroidota</taxon>
        <taxon>Cytophagia</taxon>
        <taxon>Cytophagales</taxon>
        <taxon>Cyclobacteriaceae</taxon>
        <taxon>Algoriphagus</taxon>
    </lineage>
</organism>
<comment type="caution">
    <text evidence="3">The sequence shown here is derived from an EMBL/GenBank/DDBJ whole genome shotgun (WGS) entry which is preliminary data.</text>
</comment>
<dbReference type="RefSeq" id="WP_111319589.1">
    <property type="nucleotide sequence ID" value="NZ_QKZT01000009.1"/>
</dbReference>
<keyword evidence="4" id="KW-1185">Reference proteome</keyword>
<dbReference type="InterPro" id="IPR036291">
    <property type="entry name" value="NAD(P)-bd_dom_sf"/>
</dbReference>
<proteinExistence type="predicted"/>
<evidence type="ECO:0000256" key="1">
    <source>
        <dbReference type="ARBA" id="ARBA00004370"/>
    </source>
</evidence>
<dbReference type="GO" id="GO:0016020">
    <property type="term" value="C:membrane"/>
    <property type="evidence" value="ECO:0007669"/>
    <property type="project" value="UniProtKB-SubCell"/>
</dbReference>
<dbReference type="InterPro" id="IPR001509">
    <property type="entry name" value="Epimerase_deHydtase"/>
</dbReference>
<dbReference type="Pfam" id="PF01370">
    <property type="entry name" value="Epimerase"/>
    <property type="match status" value="1"/>
</dbReference>
<dbReference type="PANTHER" id="PTHR14097">
    <property type="entry name" value="OXIDOREDUCTASE HTATIP2"/>
    <property type="match status" value="1"/>
</dbReference>
<dbReference type="Gene3D" id="3.40.50.720">
    <property type="entry name" value="NAD(P)-binding Rossmann-like Domain"/>
    <property type="match status" value="1"/>
</dbReference>
<name>A0A2W7QTV6_9BACT</name>
<evidence type="ECO:0000259" key="2">
    <source>
        <dbReference type="Pfam" id="PF01370"/>
    </source>
</evidence>
<dbReference type="AlphaFoldDB" id="A0A2W7QTV6"/>
<comment type="subcellular location">
    <subcellularLocation>
        <location evidence="1">Membrane</location>
    </subcellularLocation>
</comment>
<gene>
    <name evidence="3" type="ORF">LV85_02365</name>
</gene>
<evidence type="ECO:0000313" key="3">
    <source>
        <dbReference type="EMBL" id="PZX51421.1"/>
    </source>
</evidence>
<dbReference type="SUPFAM" id="SSF51735">
    <property type="entry name" value="NAD(P)-binding Rossmann-fold domains"/>
    <property type="match status" value="1"/>
</dbReference>
<reference evidence="3 4" key="1">
    <citation type="submission" date="2018-06" db="EMBL/GenBank/DDBJ databases">
        <title>Genomic Encyclopedia of Archaeal and Bacterial Type Strains, Phase II (KMG-II): from individual species to whole genera.</title>
        <authorList>
            <person name="Goeker M."/>
        </authorList>
    </citation>
    <scope>NUCLEOTIDE SEQUENCE [LARGE SCALE GENOMIC DNA]</scope>
    <source>
        <strain evidence="3 4">DSM 19830</strain>
    </source>
</reference>
<dbReference type="OrthoDB" id="9798632at2"/>
<dbReference type="Proteomes" id="UP000248882">
    <property type="component" value="Unassembled WGS sequence"/>
</dbReference>